<evidence type="ECO:0000313" key="2">
    <source>
        <dbReference type="EMBL" id="MCW8334574.1"/>
    </source>
</evidence>
<keyword evidence="3" id="KW-1185">Reference proteome</keyword>
<reference evidence="2" key="1">
    <citation type="submission" date="2022-02" db="EMBL/GenBank/DDBJ databases">
        <title>Vibrio sp. nov., a new bacterium isolated from Bohai sea, China.</title>
        <authorList>
            <person name="Yuan Y."/>
        </authorList>
    </citation>
    <scope>NUCLEOTIDE SEQUENCE</scope>
    <source>
        <strain evidence="2">DBSS07</strain>
    </source>
</reference>
<feature type="transmembrane region" description="Helical" evidence="1">
    <location>
        <begin position="20"/>
        <end position="41"/>
    </location>
</feature>
<keyword evidence="1" id="KW-1133">Transmembrane helix</keyword>
<dbReference type="AlphaFoldDB" id="A0A9X3CFL1"/>
<comment type="caution">
    <text evidence="2">The sequence shown here is derived from an EMBL/GenBank/DDBJ whole genome shotgun (WGS) entry which is preliminary data.</text>
</comment>
<organism evidence="2 3">
    <name type="scientific">Vibrio paucivorans</name>
    <dbReference type="NCBI Taxonomy" id="2829489"/>
    <lineage>
        <taxon>Bacteria</taxon>
        <taxon>Pseudomonadati</taxon>
        <taxon>Pseudomonadota</taxon>
        <taxon>Gammaproteobacteria</taxon>
        <taxon>Vibrionales</taxon>
        <taxon>Vibrionaceae</taxon>
        <taxon>Vibrio</taxon>
    </lineage>
</organism>
<evidence type="ECO:0000256" key="1">
    <source>
        <dbReference type="SAM" id="Phobius"/>
    </source>
</evidence>
<accession>A0A9X3CFL1</accession>
<feature type="transmembrane region" description="Helical" evidence="1">
    <location>
        <begin position="53"/>
        <end position="71"/>
    </location>
</feature>
<proteinExistence type="predicted"/>
<gene>
    <name evidence="2" type="ORF">MD483_12160</name>
</gene>
<sequence>MFDGYLIHTKRLALEFCKYYLASVLVLGINGELFNMALRVWSNNQMSFYNDGLWQINLILSFFLTCCVMFSKYCPE</sequence>
<evidence type="ECO:0000313" key="3">
    <source>
        <dbReference type="Proteomes" id="UP001155586"/>
    </source>
</evidence>
<dbReference type="Proteomes" id="UP001155586">
    <property type="component" value="Unassembled WGS sequence"/>
</dbReference>
<dbReference type="RefSeq" id="WP_252033263.1">
    <property type="nucleotide sequence ID" value="NZ_JAKRRX010000064.1"/>
</dbReference>
<keyword evidence="1" id="KW-0472">Membrane</keyword>
<keyword evidence="1" id="KW-0812">Transmembrane</keyword>
<dbReference type="EMBL" id="JAKRRX010000064">
    <property type="protein sequence ID" value="MCW8334574.1"/>
    <property type="molecule type" value="Genomic_DNA"/>
</dbReference>
<protein>
    <submittedName>
        <fullName evidence="2">Uncharacterized protein</fullName>
    </submittedName>
</protein>
<name>A0A9X3CFL1_9VIBR</name>